<dbReference type="EMBL" id="JAQIBD010000001">
    <property type="protein sequence ID" value="MDM5270738.1"/>
    <property type="molecule type" value="Genomic_DNA"/>
</dbReference>
<evidence type="ECO:0000313" key="1">
    <source>
        <dbReference type="EMBL" id="MDM5270738.1"/>
    </source>
</evidence>
<proteinExistence type="predicted"/>
<dbReference type="Proteomes" id="UP001169069">
    <property type="component" value="Unassembled WGS sequence"/>
</dbReference>
<name>A0ABT7QV62_9BACT</name>
<evidence type="ECO:0000313" key="2">
    <source>
        <dbReference type="Proteomes" id="UP001169069"/>
    </source>
</evidence>
<sequence length="122" mass="14351">MFETEFCKIEYLENHNAVICKWKKFSSFENYRTPLEFGLKLINEHIASLWITDTTNGFESDPEDTQWLLEDFMPKVISSPCKTITFIIKEDSLLKEEIEQQSKALSQYFKVQSVDSLKKIIT</sequence>
<comment type="caution">
    <text evidence="1">The sequence shown here is derived from an EMBL/GenBank/DDBJ whole genome shotgun (WGS) entry which is preliminary data.</text>
</comment>
<dbReference type="RefSeq" id="WP_289412014.1">
    <property type="nucleotide sequence ID" value="NZ_JAQIBD010000001.1"/>
</dbReference>
<gene>
    <name evidence="1" type="ORF">PGH07_00930</name>
</gene>
<protein>
    <submittedName>
        <fullName evidence="1">Uncharacterized protein</fullName>
    </submittedName>
</protein>
<keyword evidence="2" id="KW-1185">Reference proteome</keyword>
<organism evidence="1 2">
    <name type="scientific">Sulfurovum zhangzhouensis</name>
    <dbReference type="NCBI Taxonomy" id="3019067"/>
    <lineage>
        <taxon>Bacteria</taxon>
        <taxon>Pseudomonadati</taxon>
        <taxon>Campylobacterota</taxon>
        <taxon>Epsilonproteobacteria</taxon>
        <taxon>Campylobacterales</taxon>
        <taxon>Sulfurovaceae</taxon>
        <taxon>Sulfurovum</taxon>
    </lineage>
</organism>
<accession>A0ABT7QV62</accession>
<reference evidence="1" key="1">
    <citation type="submission" date="2023-01" db="EMBL/GenBank/DDBJ databases">
        <title>Sulfurovum sp. zt1-1 genome assembly.</title>
        <authorList>
            <person name="Wang J."/>
        </authorList>
    </citation>
    <scope>NUCLEOTIDE SEQUENCE</scope>
    <source>
        <strain evidence="1">Zt1-1</strain>
    </source>
</reference>